<evidence type="ECO:0000313" key="2">
    <source>
        <dbReference type="Proteomes" id="UP000005237"/>
    </source>
</evidence>
<organism evidence="1 2">
    <name type="scientific">Caenorhabditis japonica</name>
    <dbReference type="NCBI Taxonomy" id="281687"/>
    <lineage>
        <taxon>Eukaryota</taxon>
        <taxon>Metazoa</taxon>
        <taxon>Ecdysozoa</taxon>
        <taxon>Nematoda</taxon>
        <taxon>Chromadorea</taxon>
        <taxon>Rhabditida</taxon>
        <taxon>Rhabditina</taxon>
        <taxon>Rhabditomorpha</taxon>
        <taxon>Rhabditoidea</taxon>
        <taxon>Rhabditidae</taxon>
        <taxon>Peloderinae</taxon>
        <taxon>Caenorhabditis</taxon>
    </lineage>
</organism>
<reference evidence="2" key="1">
    <citation type="submission" date="2010-08" db="EMBL/GenBank/DDBJ databases">
        <authorList>
            <consortium name="Caenorhabditis japonica Sequencing Consortium"/>
            <person name="Wilson R.K."/>
        </authorList>
    </citation>
    <scope>NUCLEOTIDE SEQUENCE [LARGE SCALE GENOMIC DNA]</scope>
    <source>
        <strain evidence="2">DF5081</strain>
    </source>
</reference>
<accession>A0A8R1ELK7</accession>
<protein>
    <submittedName>
        <fullName evidence="1">Uncharacterized protein</fullName>
    </submittedName>
</protein>
<dbReference type="EnsemblMetazoa" id="CJA36135.1">
    <property type="protein sequence ID" value="CJA36135.1"/>
    <property type="gene ID" value="WBGene00211982"/>
</dbReference>
<reference evidence="1" key="2">
    <citation type="submission" date="2022-06" db="UniProtKB">
        <authorList>
            <consortium name="EnsemblMetazoa"/>
        </authorList>
    </citation>
    <scope>IDENTIFICATION</scope>
    <source>
        <strain evidence="1">DF5081</strain>
    </source>
</reference>
<dbReference type="AlphaFoldDB" id="A0A8R1ELK7"/>
<keyword evidence="2" id="KW-1185">Reference proteome</keyword>
<sequence length="70" mass="8014">MGLASRIPRTQRYFWITTTQNSLIILTSFPGRYLTLGGIAANAMRIKYADSFEGVETMLPRELKDFYLAH</sequence>
<dbReference type="Proteomes" id="UP000005237">
    <property type="component" value="Unassembled WGS sequence"/>
</dbReference>
<evidence type="ECO:0000313" key="1">
    <source>
        <dbReference type="EnsemblMetazoa" id="CJA36135.1"/>
    </source>
</evidence>
<name>A0A8R1ELK7_CAEJA</name>
<proteinExistence type="predicted"/>